<dbReference type="Pfam" id="PF10944">
    <property type="entry name" value="DUF2630"/>
    <property type="match status" value="1"/>
</dbReference>
<reference evidence="2 3" key="1">
    <citation type="submission" date="2015-10" db="EMBL/GenBank/DDBJ databases">
        <title>Draft genome sequence of Streptomyces corchorusii DSM 40340, type strain for the species Streptomyces corchorusii.</title>
        <authorList>
            <person name="Ruckert C."/>
            <person name="Winkler A."/>
            <person name="Kalinowski J."/>
            <person name="Kampfer P."/>
            <person name="Glaeser S."/>
        </authorList>
    </citation>
    <scope>NUCLEOTIDE SEQUENCE [LARGE SCALE GENOMIC DNA]</scope>
    <source>
        <strain evidence="2 3">DSM 40340</strain>
    </source>
</reference>
<dbReference type="Proteomes" id="UP000053398">
    <property type="component" value="Unassembled WGS sequence"/>
</dbReference>
<dbReference type="EMBL" id="LMWP01000044">
    <property type="protein sequence ID" value="KUN18244.1"/>
    <property type="molecule type" value="Genomic_DNA"/>
</dbReference>
<comment type="caution">
    <text evidence="2">The sequence shown here is derived from an EMBL/GenBank/DDBJ whole genome shotgun (WGS) entry which is preliminary data.</text>
</comment>
<proteinExistence type="predicted"/>
<organism evidence="2 3">
    <name type="scientific">Streptomyces corchorusii</name>
    <name type="common">Streptomyces chibaensis</name>
    <dbReference type="NCBI Taxonomy" id="1903"/>
    <lineage>
        <taxon>Bacteria</taxon>
        <taxon>Bacillati</taxon>
        <taxon>Actinomycetota</taxon>
        <taxon>Actinomycetes</taxon>
        <taxon>Kitasatosporales</taxon>
        <taxon>Streptomycetaceae</taxon>
        <taxon>Streptomyces</taxon>
    </lineage>
</organism>
<protein>
    <recommendedName>
        <fullName evidence="4">DUF2630 domain-containing protein</fullName>
    </recommendedName>
</protein>
<dbReference type="AlphaFoldDB" id="A0A101PV38"/>
<evidence type="ECO:0008006" key="4">
    <source>
        <dbReference type="Google" id="ProtNLM"/>
    </source>
</evidence>
<dbReference type="InterPro" id="IPR020311">
    <property type="entry name" value="Uncharacterised_Rv0898c"/>
</dbReference>
<gene>
    <name evidence="2" type="ORF">AQJ11_34820</name>
</gene>
<name>A0A101PV38_STRCK</name>
<feature type="compositionally biased region" description="Polar residues" evidence="1">
    <location>
        <begin position="73"/>
        <end position="82"/>
    </location>
</feature>
<feature type="region of interest" description="Disordered" evidence="1">
    <location>
        <begin position="61"/>
        <end position="82"/>
    </location>
</feature>
<keyword evidence="3" id="KW-1185">Reference proteome</keyword>
<sequence>MGTDQRILHRITEMADEERRLRDALATAGADRAVERDRLGALERELDQCWDLLRQRRARAEFGEDPDGAHVRPQSQVENYQS</sequence>
<feature type="compositionally biased region" description="Basic and acidic residues" evidence="1">
    <location>
        <begin position="61"/>
        <end position="70"/>
    </location>
</feature>
<evidence type="ECO:0000313" key="3">
    <source>
        <dbReference type="Proteomes" id="UP000053398"/>
    </source>
</evidence>
<evidence type="ECO:0000256" key="1">
    <source>
        <dbReference type="SAM" id="MobiDB-lite"/>
    </source>
</evidence>
<accession>A0A101PV38</accession>
<dbReference type="RefSeq" id="WP_059265906.1">
    <property type="nucleotide sequence ID" value="NZ_KQ948367.1"/>
</dbReference>
<evidence type="ECO:0000313" key="2">
    <source>
        <dbReference type="EMBL" id="KUN18244.1"/>
    </source>
</evidence>